<dbReference type="InterPro" id="IPR036291">
    <property type="entry name" value="NAD(P)-bd_dom_sf"/>
</dbReference>
<feature type="non-terminal residue" evidence="1">
    <location>
        <position position="87"/>
    </location>
</feature>
<organism evidence="1">
    <name type="scientific">marine metagenome</name>
    <dbReference type="NCBI Taxonomy" id="408172"/>
    <lineage>
        <taxon>unclassified sequences</taxon>
        <taxon>metagenomes</taxon>
        <taxon>ecological metagenomes</taxon>
    </lineage>
</organism>
<name>A0A382SUJ8_9ZZZZ</name>
<reference evidence="1" key="1">
    <citation type="submission" date="2018-05" db="EMBL/GenBank/DDBJ databases">
        <authorList>
            <person name="Lanie J.A."/>
            <person name="Ng W.-L."/>
            <person name="Kazmierczak K.M."/>
            <person name="Andrzejewski T.M."/>
            <person name="Davidsen T.M."/>
            <person name="Wayne K.J."/>
            <person name="Tettelin H."/>
            <person name="Glass J.I."/>
            <person name="Rusch D."/>
            <person name="Podicherti R."/>
            <person name="Tsui H.-C.T."/>
            <person name="Winkler M.E."/>
        </authorList>
    </citation>
    <scope>NUCLEOTIDE SEQUENCE</scope>
</reference>
<dbReference type="Gene3D" id="3.40.50.720">
    <property type="entry name" value="NAD(P)-binding Rossmann-like Domain"/>
    <property type="match status" value="1"/>
</dbReference>
<gene>
    <name evidence="1" type="ORF">METZ01_LOCUS365455</name>
</gene>
<feature type="non-terminal residue" evidence="1">
    <location>
        <position position="1"/>
    </location>
</feature>
<sequence length="87" mass="9205">VSTKGLHPLVEDLDRIVEVAADDLASLDGARLFVTGGTGFVGTWLLEALVWSRHRRGGGPDLEVLTRDPEGFAVRSPHLAVTGAVGM</sequence>
<proteinExistence type="predicted"/>
<protein>
    <recommendedName>
        <fullName evidence="2">Thioester reductase (TE) domain-containing protein</fullName>
    </recommendedName>
</protein>
<evidence type="ECO:0008006" key="2">
    <source>
        <dbReference type="Google" id="ProtNLM"/>
    </source>
</evidence>
<dbReference type="AlphaFoldDB" id="A0A382SUJ8"/>
<dbReference type="EMBL" id="UINC01131101">
    <property type="protein sequence ID" value="SVD12601.1"/>
    <property type="molecule type" value="Genomic_DNA"/>
</dbReference>
<accession>A0A382SUJ8</accession>
<dbReference type="SUPFAM" id="SSF51735">
    <property type="entry name" value="NAD(P)-binding Rossmann-fold domains"/>
    <property type="match status" value="1"/>
</dbReference>
<evidence type="ECO:0000313" key="1">
    <source>
        <dbReference type="EMBL" id="SVD12601.1"/>
    </source>
</evidence>